<name>A0ABN9L1T3_9NEOB</name>
<evidence type="ECO:0000259" key="3">
    <source>
        <dbReference type="PROSITE" id="PS50139"/>
    </source>
</evidence>
<dbReference type="EMBL" id="CAUEEQ010007390">
    <property type="protein sequence ID" value="CAJ0931000.1"/>
    <property type="molecule type" value="Genomic_DNA"/>
</dbReference>
<feature type="compositionally biased region" description="Basic and acidic residues" evidence="2">
    <location>
        <begin position="142"/>
        <end position="158"/>
    </location>
</feature>
<accession>A0ABN9L1T3</accession>
<sequence>MKAMNLLEQNSKVWSIKAVAITVFGGLPSDSTGDVEGPATNGSMSGTEVASKTIELTDQQKSIITFLTSNELSKARNIAKGIGKKVAKDVNGDLYKMEKLNLLCLDNKEKLWSINTGLSHTLRGSPNCSLEDSAVNQSHIEIDGGKFSDEPDNRRDSGIDVEGPATNGSIPGTEVASKIFELTEQRSQMTSTPQNVIRNYNINIYGSHLITIGDTTSATQGGTEPIKEENTAIYHDYHDTDIAAQEKRNQESAFSHGEQSTDNSLSGPILLHTSEEEGPATAPCTSSLGHSSYHEPNLNIAMICDGLGNMILDDQDNNGDLNQLAFSGEKSTFL</sequence>
<keyword evidence="5" id="KW-1185">Reference proteome</keyword>
<dbReference type="InterPro" id="IPR036388">
    <property type="entry name" value="WH-like_DNA-bd_sf"/>
</dbReference>
<dbReference type="InterPro" id="IPR042361">
    <property type="entry name" value="ZBP1"/>
</dbReference>
<reference evidence="4" key="1">
    <citation type="submission" date="2023-07" db="EMBL/GenBank/DDBJ databases">
        <authorList>
            <person name="Stuckert A."/>
        </authorList>
    </citation>
    <scope>NUCLEOTIDE SEQUENCE</scope>
</reference>
<feature type="region of interest" description="Disordered" evidence="2">
    <location>
        <begin position="142"/>
        <end position="172"/>
    </location>
</feature>
<dbReference type="PROSITE" id="PS50139">
    <property type="entry name" value="Z_BINDING"/>
    <property type="match status" value="1"/>
</dbReference>
<evidence type="ECO:0000256" key="1">
    <source>
        <dbReference type="ARBA" id="ARBA00022884"/>
    </source>
</evidence>
<feature type="region of interest" description="Disordered" evidence="2">
    <location>
        <begin position="248"/>
        <end position="270"/>
    </location>
</feature>
<dbReference type="InterPro" id="IPR036390">
    <property type="entry name" value="WH_DNA-bd_sf"/>
</dbReference>
<dbReference type="PANTHER" id="PTHR14966:SF0">
    <property type="entry name" value="Z-DNA-BINDING PROTEIN 1"/>
    <property type="match status" value="1"/>
</dbReference>
<gene>
    <name evidence="4" type="ORF">RIMI_LOCUS4559072</name>
</gene>
<feature type="compositionally biased region" description="Polar residues" evidence="2">
    <location>
        <begin position="251"/>
        <end position="266"/>
    </location>
</feature>
<evidence type="ECO:0000256" key="2">
    <source>
        <dbReference type="SAM" id="MobiDB-lite"/>
    </source>
</evidence>
<dbReference type="InterPro" id="IPR042371">
    <property type="entry name" value="Z_dom"/>
</dbReference>
<evidence type="ECO:0000313" key="4">
    <source>
        <dbReference type="EMBL" id="CAJ0931000.1"/>
    </source>
</evidence>
<feature type="domain" description="Z-binding" evidence="3">
    <location>
        <begin position="53"/>
        <end position="116"/>
    </location>
</feature>
<protein>
    <recommendedName>
        <fullName evidence="3">Z-binding domain-containing protein</fullName>
    </recommendedName>
</protein>
<keyword evidence="1" id="KW-0694">RNA-binding</keyword>
<organism evidence="4 5">
    <name type="scientific">Ranitomeya imitator</name>
    <name type="common">mimic poison frog</name>
    <dbReference type="NCBI Taxonomy" id="111125"/>
    <lineage>
        <taxon>Eukaryota</taxon>
        <taxon>Metazoa</taxon>
        <taxon>Chordata</taxon>
        <taxon>Craniata</taxon>
        <taxon>Vertebrata</taxon>
        <taxon>Euteleostomi</taxon>
        <taxon>Amphibia</taxon>
        <taxon>Batrachia</taxon>
        <taxon>Anura</taxon>
        <taxon>Neobatrachia</taxon>
        <taxon>Hyloidea</taxon>
        <taxon>Dendrobatidae</taxon>
        <taxon>Dendrobatinae</taxon>
        <taxon>Ranitomeya</taxon>
    </lineage>
</organism>
<dbReference type="Proteomes" id="UP001176940">
    <property type="component" value="Unassembled WGS sequence"/>
</dbReference>
<comment type="caution">
    <text evidence="4">The sequence shown here is derived from an EMBL/GenBank/DDBJ whole genome shotgun (WGS) entry which is preliminary data.</text>
</comment>
<evidence type="ECO:0000313" key="5">
    <source>
        <dbReference type="Proteomes" id="UP001176940"/>
    </source>
</evidence>
<proteinExistence type="predicted"/>
<dbReference type="PANTHER" id="PTHR14966">
    <property type="entry name" value="Z-DNA-BINDING PROTEIN 1"/>
    <property type="match status" value="1"/>
</dbReference>
<dbReference type="SUPFAM" id="SSF46785">
    <property type="entry name" value="Winged helix' DNA-binding domain"/>
    <property type="match status" value="1"/>
</dbReference>
<dbReference type="Gene3D" id="1.10.10.10">
    <property type="entry name" value="Winged helix-like DNA-binding domain superfamily/Winged helix DNA-binding domain"/>
    <property type="match status" value="1"/>
</dbReference>